<evidence type="ECO:0000256" key="2">
    <source>
        <dbReference type="ARBA" id="ARBA00022723"/>
    </source>
</evidence>
<dbReference type="GO" id="GO:0003924">
    <property type="term" value="F:GTPase activity"/>
    <property type="evidence" value="ECO:0007669"/>
    <property type="project" value="InterPro"/>
</dbReference>
<evidence type="ECO:0000256" key="4">
    <source>
        <dbReference type="ARBA" id="ARBA00022801"/>
    </source>
</evidence>
<dbReference type="PROSITE" id="PS51421">
    <property type="entry name" value="RAS"/>
    <property type="match status" value="1"/>
</dbReference>
<keyword evidence="7" id="KW-0472">Membrane</keyword>
<dbReference type="Proteomes" id="UP000549394">
    <property type="component" value="Unassembled WGS sequence"/>
</dbReference>
<dbReference type="PROSITE" id="PS51420">
    <property type="entry name" value="RHO"/>
    <property type="match status" value="1"/>
</dbReference>
<dbReference type="NCBIfam" id="TIGR00231">
    <property type="entry name" value="small_GTP"/>
    <property type="match status" value="1"/>
</dbReference>
<keyword evidence="2" id="KW-0479">Metal-binding</keyword>
<reference evidence="13 14" key="1">
    <citation type="submission" date="2020-08" db="EMBL/GenBank/DDBJ databases">
        <authorList>
            <person name="Hejnol A."/>
        </authorList>
    </citation>
    <scope>NUCLEOTIDE SEQUENCE [LARGE SCALE GENOMIC DNA]</scope>
</reference>
<dbReference type="EMBL" id="CAJFCJ010000011">
    <property type="protein sequence ID" value="CAD5119800.1"/>
    <property type="molecule type" value="Genomic_DNA"/>
</dbReference>
<proteinExistence type="inferred from homology"/>
<comment type="similarity">
    <text evidence="11">Belongs to the small GTPase superfamily. Rheb family.</text>
</comment>
<dbReference type="SMART" id="SM00175">
    <property type="entry name" value="RAB"/>
    <property type="match status" value="1"/>
</dbReference>
<keyword evidence="3" id="KW-0547">Nucleotide-binding</keyword>
<sequence>MPHRLRRVVILGFRSVGKSSLTIQFVENHFVDNYNPTIENTFDKVISHKNVEYRLDIVDTAGQDEYSICPQAYTMNIDGYVLVFSLTSRKSFEVVKVIYEKLLDQTGKKTLPLILVANKSDLASERQVQPNEGRALANEWKVNFIEASAKDNKNVKNIFQSILDDMDKSEGNSSDKPSCNVM</sequence>
<keyword evidence="14" id="KW-1185">Reference proteome</keyword>
<keyword evidence="4" id="KW-0378">Hydrolase</keyword>
<keyword evidence="1" id="KW-0488">Methylation</keyword>
<evidence type="ECO:0000256" key="6">
    <source>
        <dbReference type="ARBA" id="ARBA00023134"/>
    </source>
</evidence>
<accession>A0A7I8VTY9</accession>
<evidence type="ECO:0000256" key="12">
    <source>
        <dbReference type="ARBA" id="ARBA00049117"/>
    </source>
</evidence>
<dbReference type="GO" id="GO:0046872">
    <property type="term" value="F:metal ion binding"/>
    <property type="evidence" value="ECO:0007669"/>
    <property type="project" value="UniProtKB-KW"/>
</dbReference>
<keyword evidence="5" id="KW-0460">Magnesium</keyword>
<keyword evidence="6" id="KW-0342">GTP-binding</keyword>
<evidence type="ECO:0000256" key="5">
    <source>
        <dbReference type="ARBA" id="ARBA00022842"/>
    </source>
</evidence>
<comment type="caution">
    <text evidence="13">The sequence shown here is derived from an EMBL/GenBank/DDBJ whole genome shotgun (WGS) entry which is preliminary data.</text>
</comment>
<dbReference type="InterPro" id="IPR027417">
    <property type="entry name" value="P-loop_NTPase"/>
</dbReference>
<evidence type="ECO:0000256" key="3">
    <source>
        <dbReference type="ARBA" id="ARBA00022741"/>
    </source>
</evidence>
<dbReference type="SMART" id="SM00174">
    <property type="entry name" value="RHO"/>
    <property type="match status" value="1"/>
</dbReference>
<dbReference type="PANTHER" id="PTHR24070">
    <property type="entry name" value="RAS, DI-RAS, AND RHEB FAMILY MEMBERS OF SMALL GTPASE SUPERFAMILY"/>
    <property type="match status" value="1"/>
</dbReference>
<evidence type="ECO:0000256" key="8">
    <source>
        <dbReference type="ARBA" id="ARBA00023288"/>
    </source>
</evidence>
<comment type="catalytic activity">
    <reaction evidence="12">
        <text>GTP + H2O = GDP + phosphate + H(+)</text>
        <dbReference type="Rhea" id="RHEA:19669"/>
        <dbReference type="ChEBI" id="CHEBI:15377"/>
        <dbReference type="ChEBI" id="CHEBI:15378"/>
        <dbReference type="ChEBI" id="CHEBI:37565"/>
        <dbReference type="ChEBI" id="CHEBI:43474"/>
        <dbReference type="ChEBI" id="CHEBI:58189"/>
    </reaction>
    <physiologicalReaction direction="left-to-right" evidence="12">
        <dbReference type="Rhea" id="RHEA:19670"/>
    </physiologicalReaction>
</comment>
<keyword evidence="9" id="KW-0636">Prenylation</keyword>
<evidence type="ECO:0000256" key="9">
    <source>
        <dbReference type="ARBA" id="ARBA00023289"/>
    </source>
</evidence>
<dbReference type="GO" id="GO:0007165">
    <property type="term" value="P:signal transduction"/>
    <property type="evidence" value="ECO:0007669"/>
    <property type="project" value="InterPro"/>
</dbReference>
<dbReference type="InterPro" id="IPR001806">
    <property type="entry name" value="Small_GTPase"/>
</dbReference>
<dbReference type="OrthoDB" id="25818at2759"/>
<dbReference type="AlphaFoldDB" id="A0A7I8VTY9"/>
<dbReference type="GO" id="GO:0005789">
    <property type="term" value="C:endoplasmic reticulum membrane"/>
    <property type="evidence" value="ECO:0007669"/>
    <property type="project" value="UniProtKB-SubCell"/>
</dbReference>
<dbReference type="SUPFAM" id="SSF52540">
    <property type="entry name" value="P-loop containing nucleoside triphosphate hydrolases"/>
    <property type="match status" value="1"/>
</dbReference>
<dbReference type="FunFam" id="3.40.50.300:FF:000273">
    <property type="entry name" value="GTP-binding protein Rheb homolog"/>
    <property type="match status" value="1"/>
</dbReference>
<evidence type="ECO:0000313" key="13">
    <source>
        <dbReference type="EMBL" id="CAD5119800.1"/>
    </source>
</evidence>
<evidence type="ECO:0000256" key="11">
    <source>
        <dbReference type="ARBA" id="ARBA00037969"/>
    </source>
</evidence>
<organism evidence="13 14">
    <name type="scientific">Dimorphilus gyrociliatus</name>
    <dbReference type="NCBI Taxonomy" id="2664684"/>
    <lineage>
        <taxon>Eukaryota</taxon>
        <taxon>Metazoa</taxon>
        <taxon>Spiralia</taxon>
        <taxon>Lophotrochozoa</taxon>
        <taxon>Annelida</taxon>
        <taxon>Polychaeta</taxon>
        <taxon>Polychaeta incertae sedis</taxon>
        <taxon>Dinophilidae</taxon>
        <taxon>Dimorphilus</taxon>
    </lineage>
</organism>
<comment type="subcellular location">
    <subcellularLocation>
        <location evidence="10">Endoplasmic reticulum membrane</location>
        <topology evidence="10">Lipid-anchor</topology>
        <orientation evidence="10">Cytoplasmic side</orientation>
    </subcellularLocation>
</comment>
<dbReference type="PRINTS" id="PR00449">
    <property type="entry name" value="RASTRNSFRMNG"/>
</dbReference>
<dbReference type="Pfam" id="PF00071">
    <property type="entry name" value="Ras"/>
    <property type="match status" value="1"/>
</dbReference>
<dbReference type="InterPro" id="IPR005225">
    <property type="entry name" value="Small_GTP-bd"/>
</dbReference>
<gene>
    <name evidence="13" type="ORF">DGYR_LOCUS7988</name>
</gene>
<dbReference type="Gene3D" id="3.40.50.300">
    <property type="entry name" value="P-loop containing nucleotide triphosphate hydrolases"/>
    <property type="match status" value="1"/>
</dbReference>
<dbReference type="InterPro" id="IPR020849">
    <property type="entry name" value="Small_GTPase_Ras-type"/>
</dbReference>
<dbReference type="SMART" id="SM00173">
    <property type="entry name" value="RAS"/>
    <property type="match status" value="1"/>
</dbReference>
<evidence type="ECO:0000256" key="1">
    <source>
        <dbReference type="ARBA" id="ARBA00022481"/>
    </source>
</evidence>
<name>A0A7I8VTY9_9ANNE</name>
<dbReference type="GO" id="GO:0005525">
    <property type="term" value="F:GTP binding"/>
    <property type="evidence" value="ECO:0007669"/>
    <property type="project" value="UniProtKB-KW"/>
</dbReference>
<evidence type="ECO:0000256" key="10">
    <source>
        <dbReference type="ARBA" id="ARBA00037811"/>
    </source>
</evidence>
<evidence type="ECO:0000256" key="7">
    <source>
        <dbReference type="ARBA" id="ARBA00023136"/>
    </source>
</evidence>
<protein>
    <submittedName>
        <fullName evidence="13">DgyrCDS8386</fullName>
    </submittedName>
</protein>
<evidence type="ECO:0000313" key="14">
    <source>
        <dbReference type="Proteomes" id="UP000549394"/>
    </source>
</evidence>
<keyword evidence="8" id="KW-0449">Lipoprotein</keyword>
<dbReference type="PROSITE" id="PS51419">
    <property type="entry name" value="RAB"/>
    <property type="match status" value="1"/>
</dbReference>